<evidence type="ECO:0000256" key="2">
    <source>
        <dbReference type="SAM" id="MobiDB-lite"/>
    </source>
</evidence>
<feature type="domain" description="NACHT" evidence="3">
    <location>
        <begin position="390"/>
        <end position="540"/>
    </location>
</feature>
<dbReference type="PROSITE" id="PS50837">
    <property type="entry name" value="NACHT"/>
    <property type="match status" value="1"/>
</dbReference>
<dbReference type="GO" id="GO:0009116">
    <property type="term" value="P:nucleoside metabolic process"/>
    <property type="evidence" value="ECO:0007669"/>
    <property type="project" value="InterPro"/>
</dbReference>
<dbReference type="AlphaFoldDB" id="A0A9P8XWU2"/>
<dbReference type="SUPFAM" id="SSF53167">
    <property type="entry name" value="Purine and uridine phosphorylases"/>
    <property type="match status" value="1"/>
</dbReference>
<accession>A0A9P8XWU2</accession>
<dbReference type="PANTHER" id="PTHR46082">
    <property type="entry name" value="ATP/GTP-BINDING PROTEIN-RELATED"/>
    <property type="match status" value="1"/>
</dbReference>
<dbReference type="Proteomes" id="UP000756346">
    <property type="component" value="Unassembled WGS sequence"/>
</dbReference>
<dbReference type="SUPFAM" id="SSF52540">
    <property type="entry name" value="P-loop containing nucleoside triphosphate hydrolases"/>
    <property type="match status" value="1"/>
</dbReference>
<organism evidence="4 5">
    <name type="scientific">Microdochium trichocladiopsis</name>
    <dbReference type="NCBI Taxonomy" id="1682393"/>
    <lineage>
        <taxon>Eukaryota</taxon>
        <taxon>Fungi</taxon>
        <taxon>Dikarya</taxon>
        <taxon>Ascomycota</taxon>
        <taxon>Pezizomycotina</taxon>
        <taxon>Sordariomycetes</taxon>
        <taxon>Xylariomycetidae</taxon>
        <taxon>Xylariales</taxon>
        <taxon>Microdochiaceae</taxon>
        <taxon>Microdochium</taxon>
    </lineage>
</organism>
<dbReference type="RefSeq" id="XP_046008252.1">
    <property type="nucleotide sequence ID" value="XM_046150515.1"/>
</dbReference>
<sequence length="821" mass="91860">MVEDLGRAHLQTPLAGQWHPPLLAVDSPARSGSVDSRPRSAHSRRRLRRDDYTVGWVSALPLELRAALACLDEQHDTLPRDRDDYNAYVFGRIHQHNVVMASLPSGDYGNNSAANVAVHMRRSFPSIQLLLLIGIAGGVPSPADVRLGDIVVGLRVVQHDLGREVKNGQFVHTAAAAYNVHSSIGTTLALMQASVEPGAIGAILDNMRAARPSLVPLIARQRREHTDEPVIHYGTIASGDQVVKHAGLRDHIGQTHGALCIEMEAAGLKHDFPSLTVRGVCDYADSHKKKEWQPYAAATAAAFAKLFLSHSAPPAQPSPGDDVVVEEPEPSVLLLRKFNRKKWLESLFFEQIDARLDGVSDPHDDTCAWILETDAYLGWQDPKQQLAHHGFLWVRGKAGVGKSTIMKFLCSTARKESLDRNEIVLSFFFHARGGDLEKSTIGMFRSILYQLFTKAPHLQTLLDDDLPEHIHHTGWSLGKLQKLTTDAVAQLGGQGLTMFIDALDECNETEGSAMVRYFQRLARSSFASAVRLRVCFSSRPFPVVDVRKGLFLVLEDEEGHMEDLESYVYAELEEWPEDSREGVCQHVIDKAKGVFLWAVLVTTSLLQDKRRGRLSPRALVNRFTNLPLQLSDLFKDILRRDEGDIEELRLCVQWLLYAKETLSPEEYYQAITTGLAIESGEDLEPWDRDSMTPDVLQHFITSTSRGLAEAKGRYRLFEVEFVHETVRDFFVNGDGLQELFGDIPHDSASCHNRLKKICRKFYLSSPMVRARETPPATPTDEDGKESPFLRYAAEHLLDHAESCATQFPDVEFLSTMDCAKW</sequence>
<keyword evidence="1" id="KW-0677">Repeat</keyword>
<dbReference type="Gene3D" id="3.40.50.1580">
    <property type="entry name" value="Nucleoside phosphorylase domain"/>
    <property type="match status" value="1"/>
</dbReference>
<evidence type="ECO:0000259" key="3">
    <source>
        <dbReference type="PROSITE" id="PS50837"/>
    </source>
</evidence>
<dbReference type="GO" id="GO:0003824">
    <property type="term" value="F:catalytic activity"/>
    <property type="evidence" value="ECO:0007669"/>
    <property type="project" value="InterPro"/>
</dbReference>
<reference evidence="4" key="1">
    <citation type="journal article" date="2021" name="Nat. Commun.">
        <title>Genetic determinants of endophytism in the Arabidopsis root mycobiome.</title>
        <authorList>
            <person name="Mesny F."/>
            <person name="Miyauchi S."/>
            <person name="Thiergart T."/>
            <person name="Pickel B."/>
            <person name="Atanasova L."/>
            <person name="Karlsson M."/>
            <person name="Huettel B."/>
            <person name="Barry K.W."/>
            <person name="Haridas S."/>
            <person name="Chen C."/>
            <person name="Bauer D."/>
            <person name="Andreopoulos W."/>
            <person name="Pangilinan J."/>
            <person name="LaButti K."/>
            <person name="Riley R."/>
            <person name="Lipzen A."/>
            <person name="Clum A."/>
            <person name="Drula E."/>
            <person name="Henrissat B."/>
            <person name="Kohler A."/>
            <person name="Grigoriev I.V."/>
            <person name="Martin F.M."/>
            <person name="Hacquard S."/>
        </authorList>
    </citation>
    <scope>NUCLEOTIDE SEQUENCE</scope>
    <source>
        <strain evidence="4">MPI-CAGE-CH-0230</strain>
    </source>
</reference>
<dbReference type="Pfam" id="PF01048">
    <property type="entry name" value="PNP_UDP_1"/>
    <property type="match status" value="1"/>
</dbReference>
<name>A0A9P8XWU2_9PEZI</name>
<dbReference type="PANTHER" id="PTHR46082:SF11">
    <property type="entry name" value="AAA+ ATPASE DOMAIN-CONTAINING PROTEIN-RELATED"/>
    <property type="match status" value="1"/>
</dbReference>
<keyword evidence="5" id="KW-1185">Reference proteome</keyword>
<dbReference type="OrthoDB" id="194358at2759"/>
<evidence type="ECO:0000256" key="1">
    <source>
        <dbReference type="ARBA" id="ARBA00022737"/>
    </source>
</evidence>
<protein>
    <recommendedName>
        <fullName evidence="3">NACHT domain-containing protein</fullName>
    </recommendedName>
</protein>
<dbReference type="Gene3D" id="3.40.50.300">
    <property type="entry name" value="P-loop containing nucleotide triphosphate hydrolases"/>
    <property type="match status" value="1"/>
</dbReference>
<dbReference type="InterPro" id="IPR000845">
    <property type="entry name" value="Nucleoside_phosphorylase_d"/>
</dbReference>
<dbReference type="InterPro" id="IPR053137">
    <property type="entry name" value="NLR-like"/>
</dbReference>
<dbReference type="InterPro" id="IPR027417">
    <property type="entry name" value="P-loop_NTPase"/>
</dbReference>
<gene>
    <name evidence="4" type="ORF">B0I36DRAFT_249958</name>
</gene>
<dbReference type="InterPro" id="IPR035994">
    <property type="entry name" value="Nucleoside_phosphorylase_sf"/>
</dbReference>
<comment type="caution">
    <text evidence="4">The sequence shown here is derived from an EMBL/GenBank/DDBJ whole genome shotgun (WGS) entry which is preliminary data.</text>
</comment>
<dbReference type="GeneID" id="70180061"/>
<dbReference type="EMBL" id="JAGTJQ010000009">
    <property type="protein sequence ID" value="KAH7024704.1"/>
    <property type="molecule type" value="Genomic_DNA"/>
</dbReference>
<dbReference type="InterPro" id="IPR056884">
    <property type="entry name" value="NPHP3-like_N"/>
</dbReference>
<dbReference type="InterPro" id="IPR007111">
    <property type="entry name" value="NACHT_NTPase"/>
</dbReference>
<evidence type="ECO:0000313" key="4">
    <source>
        <dbReference type="EMBL" id="KAH7024704.1"/>
    </source>
</evidence>
<evidence type="ECO:0000313" key="5">
    <source>
        <dbReference type="Proteomes" id="UP000756346"/>
    </source>
</evidence>
<proteinExistence type="predicted"/>
<dbReference type="Pfam" id="PF24883">
    <property type="entry name" value="NPHP3_N"/>
    <property type="match status" value="1"/>
</dbReference>
<feature type="region of interest" description="Disordered" evidence="2">
    <location>
        <begin position="21"/>
        <end position="45"/>
    </location>
</feature>
<feature type="non-terminal residue" evidence="4">
    <location>
        <position position="821"/>
    </location>
</feature>